<accession>A0A1S8AUM2</accession>
<dbReference type="InterPro" id="IPR029767">
    <property type="entry name" value="WecB-like"/>
</dbReference>
<dbReference type="OrthoDB" id="7018at2157"/>
<dbReference type="EMBL" id="LWLN01000001">
    <property type="protein sequence ID" value="OLZ40430.1"/>
    <property type="molecule type" value="Genomic_DNA"/>
</dbReference>
<protein>
    <submittedName>
        <fullName evidence="2">UDP-N-acetyl glucosamine 2-epimerase</fullName>
    </submittedName>
</protein>
<dbReference type="NCBIfam" id="TIGR00236">
    <property type="entry name" value="wecB"/>
    <property type="match status" value="1"/>
</dbReference>
<name>A0A1S8AUM2_9EURY</name>
<comment type="caution">
    <text evidence="2">The sequence shown here is derived from an EMBL/GenBank/DDBJ whole genome shotgun (WGS) entry which is preliminary data.</text>
</comment>
<gene>
    <name evidence="2" type="ORF">A6E15_05260</name>
</gene>
<dbReference type="CDD" id="cd03786">
    <property type="entry name" value="GTB_UDP-GlcNAc_2-Epimerase"/>
    <property type="match status" value="1"/>
</dbReference>
<reference evidence="3" key="1">
    <citation type="submission" date="2016-04" db="EMBL/GenBank/DDBJ databases">
        <authorList>
            <person name="Chen S.-C."/>
            <person name="Lai M.-C."/>
        </authorList>
    </citation>
    <scope>NUCLEOTIDE SEQUENCE [LARGE SCALE GENOMIC DNA]</scope>
    <source>
        <strain evidence="3">AB14</strain>
    </source>
</reference>
<proteinExistence type="predicted"/>
<dbReference type="PANTHER" id="PTHR43174:SF1">
    <property type="entry name" value="UDP-N-ACETYLGLUCOSAMINE 2-EPIMERASE"/>
    <property type="match status" value="1"/>
</dbReference>
<dbReference type="InterPro" id="IPR003331">
    <property type="entry name" value="UDP_GlcNAc_Epimerase_2_dom"/>
</dbReference>
<sequence length="354" mass="38209">MKVVSVVGARPQFVKAAAISRRLRDAHDERLVHTGQHYDPELSAVFFDELALPVPAYHLGVGSAPHATQTAEMMTALESIVEDESPDVVLVYGDTNSTLAGALVTAKSSATLAHVEAGLRSYDPSMPEEVNRRLTDHAADLLFAPGPDAKRTLEREGITEGVSVPGDVMYDTLLAIRDRLDAVAGDGPSVPDEYVLATVHRAKNTDEPERLESIVDGLARLERPVVFPAHPRTVDALHDHGLWERLTADVRVVDPVGYATFVRLVEGATCVATDSGGVQKEAFYLDTPCVTLRDRTEWTATVDAGWNDLVGANADRIVDAVRAAENPPAKPDLYGNGNAAARIVTTLERHVDDD</sequence>
<dbReference type="PANTHER" id="PTHR43174">
    <property type="entry name" value="UDP-N-ACETYLGLUCOSAMINE 2-EPIMERASE"/>
    <property type="match status" value="1"/>
</dbReference>
<dbReference type="SUPFAM" id="SSF53756">
    <property type="entry name" value="UDP-Glycosyltransferase/glycogen phosphorylase"/>
    <property type="match status" value="1"/>
</dbReference>
<evidence type="ECO:0000313" key="3">
    <source>
        <dbReference type="Proteomes" id="UP000189370"/>
    </source>
</evidence>
<dbReference type="AlphaFoldDB" id="A0A1S8AUM2"/>
<organism evidence="2 3">
    <name type="scientific">Natrinema saccharevitans</name>
    <dbReference type="NCBI Taxonomy" id="301967"/>
    <lineage>
        <taxon>Archaea</taxon>
        <taxon>Methanobacteriati</taxon>
        <taxon>Methanobacteriota</taxon>
        <taxon>Stenosarchaea group</taxon>
        <taxon>Halobacteria</taxon>
        <taxon>Halobacteriales</taxon>
        <taxon>Natrialbaceae</taxon>
        <taxon>Natrinema</taxon>
    </lineage>
</organism>
<dbReference type="RefSeq" id="WP_076144455.1">
    <property type="nucleotide sequence ID" value="NZ_LWLN01000001.1"/>
</dbReference>
<evidence type="ECO:0000259" key="1">
    <source>
        <dbReference type="Pfam" id="PF02350"/>
    </source>
</evidence>
<keyword evidence="3" id="KW-1185">Reference proteome</keyword>
<evidence type="ECO:0000313" key="2">
    <source>
        <dbReference type="EMBL" id="OLZ40430.1"/>
    </source>
</evidence>
<dbReference type="Pfam" id="PF02350">
    <property type="entry name" value="Epimerase_2"/>
    <property type="match status" value="1"/>
</dbReference>
<dbReference type="Gene3D" id="3.40.50.2000">
    <property type="entry name" value="Glycogen Phosphorylase B"/>
    <property type="match status" value="2"/>
</dbReference>
<dbReference type="STRING" id="301967.A6E15_05260"/>
<dbReference type="Proteomes" id="UP000189370">
    <property type="component" value="Unassembled WGS sequence"/>
</dbReference>
<feature type="domain" description="UDP-N-acetylglucosamine 2-epimerase" evidence="1">
    <location>
        <begin position="27"/>
        <end position="348"/>
    </location>
</feature>